<evidence type="ECO:0000256" key="2">
    <source>
        <dbReference type="ARBA" id="ARBA00022679"/>
    </source>
</evidence>
<gene>
    <name evidence="6" type="ORF">GC093_31595</name>
</gene>
<dbReference type="InterPro" id="IPR029063">
    <property type="entry name" value="SAM-dependent_MTases_sf"/>
</dbReference>
<dbReference type="PANTHER" id="PTHR43317">
    <property type="entry name" value="THERMOSPERMINE SYNTHASE ACAULIS5"/>
    <property type="match status" value="1"/>
</dbReference>
<evidence type="ECO:0000256" key="4">
    <source>
        <dbReference type="PROSITE-ProRule" id="PRU00354"/>
    </source>
</evidence>
<evidence type="ECO:0000313" key="7">
    <source>
        <dbReference type="Proteomes" id="UP000641588"/>
    </source>
</evidence>
<dbReference type="Gene3D" id="3.40.50.150">
    <property type="entry name" value="Vaccinia Virus protein VP39"/>
    <property type="match status" value="1"/>
</dbReference>
<protein>
    <submittedName>
        <fullName evidence="6">Spermidine synthase</fullName>
    </submittedName>
</protein>
<evidence type="ECO:0000313" key="6">
    <source>
        <dbReference type="EMBL" id="NOU97740.1"/>
    </source>
</evidence>
<feature type="active site" description="Proton acceptor" evidence="4">
    <location>
        <position position="130"/>
    </location>
</feature>
<dbReference type="PANTHER" id="PTHR43317:SF1">
    <property type="entry name" value="THERMOSPERMINE SYNTHASE ACAULIS5"/>
    <property type="match status" value="1"/>
</dbReference>
<evidence type="ECO:0000256" key="3">
    <source>
        <dbReference type="ARBA" id="ARBA00023115"/>
    </source>
</evidence>
<keyword evidence="7" id="KW-1185">Reference proteome</keyword>
<feature type="domain" description="PABS" evidence="5">
    <location>
        <begin position="1"/>
        <end position="218"/>
    </location>
</feature>
<keyword evidence="3 4" id="KW-0620">Polyamine biosynthesis</keyword>
<dbReference type="AlphaFoldDB" id="A0A972H313"/>
<comment type="similarity">
    <text evidence="1">Belongs to the spermidine/spermine synthase family.</text>
</comment>
<proteinExistence type="inferred from homology"/>
<dbReference type="EMBL" id="WHOD01000121">
    <property type="protein sequence ID" value="NOU97740.1"/>
    <property type="molecule type" value="Genomic_DNA"/>
</dbReference>
<evidence type="ECO:0000256" key="1">
    <source>
        <dbReference type="ARBA" id="ARBA00007867"/>
    </source>
</evidence>
<reference evidence="6" key="1">
    <citation type="submission" date="2019-10" db="EMBL/GenBank/DDBJ databases">
        <title>Description of Paenibacillus glebae sp. nov.</title>
        <authorList>
            <person name="Carlier A."/>
            <person name="Qi S."/>
        </authorList>
    </citation>
    <scope>NUCLEOTIDE SEQUENCE</scope>
    <source>
        <strain evidence="6">LMG 31456</strain>
    </source>
</reference>
<name>A0A972H313_9BACL</name>
<accession>A0A972H313</accession>
<organism evidence="6 7">
    <name type="scientific">Paenibacillus foliorum</name>
    <dbReference type="NCBI Taxonomy" id="2654974"/>
    <lineage>
        <taxon>Bacteria</taxon>
        <taxon>Bacillati</taxon>
        <taxon>Bacillota</taxon>
        <taxon>Bacilli</taxon>
        <taxon>Bacillales</taxon>
        <taxon>Paenibacillaceae</taxon>
        <taxon>Paenibacillus</taxon>
    </lineage>
</organism>
<dbReference type="GO" id="GO:0006596">
    <property type="term" value="P:polyamine biosynthetic process"/>
    <property type="evidence" value="ECO:0007669"/>
    <property type="project" value="UniProtKB-UniRule"/>
</dbReference>
<dbReference type="InterPro" id="IPR030374">
    <property type="entry name" value="PABS"/>
</dbReference>
<keyword evidence="2 4" id="KW-0808">Transferase</keyword>
<dbReference type="Proteomes" id="UP000641588">
    <property type="component" value="Unassembled WGS sequence"/>
</dbReference>
<evidence type="ECO:0000259" key="5">
    <source>
        <dbReference type="PROSITE" id="PS51006"/>
    </source>
</evidence>
<dbReference type="GO" id="GO:0010487">
    <property type="term" value="F:thermospermine synthase activity"/>
    <property type="evidence" value="ECO:0007669"/>
    <property type="project" value="TreeGrafter"/>
</dbReference>
<comment type="caution">
    <text evidence="6">The sequence shown here is derived from an EMBL/GenBank/DDBJ whole genome shotgun (WGS) entry which is preliminary data.</text>
</comment>
<dbReference type="PROSITE" id="PS51006">
    <property type="entry name" value="PABS_2"/>
    <property type="match status" value="1"/>
</dbReference>
<dbReference type="Pfam" id="PF01564">
    <property type="entry name" value="Spermine_synth"/>
    <property type="match status" value="1"/>
</dbReference>
<dbReference type="NCBIfam" id="NF037959">
    <property type="entry name" value="MFS_SpdSyn"/>
    <property type="match status" value="1"/>
</dbReference>
<dbReference type="SUPFAM" id="SSF53335">
    <property type="entry name" value="S-adenosyl-L-methionine-dependent methyltransferases"/>
    <property type="match status" value="1"/>
</dbReference>
<sequence>MFNEIAVYDTNQLYGEMGKYRFLQFSDDAMQGAIDLKDLSRIVLEYPRAIIHLMEYNNPSFENLFIIGHGIGTIASHYPDRGVTVAEIDEKVVELSKLFFKYRKDNVIVGDGRQILMNEESNSYDYIILDAFNKKGTPLHLTTTEFFEMTREKLNSRGAVIMNLMGKIKNDKLIDAIHSTFRETYVYSKAFSLPGADESDIRNIIVIGSNRTIEFQAREMAGFLEIELGQGHIIVDSDPQFL</sequence>